<dbReference type="AlphaFoldDB" id="A0A833JT64"/>
<feature type="chain" id="PRO_5032973025" evidence="1">
    <location>
        <begin position="24"/>
        <end position="62"/>
    </location>
</feature>
<evidence type="ECO:0000313" key="2">
    <source>
        <dbReference type="EMBL" id="KAE8547201.1"/>
    </source>
</evidence>
<protein>
    <submittedName>
        <fullName evidence="2">Diguanylate cyclase/phosphodiesterase (GGDEF &amp; EAL domains) with PAS/PAC sensor(S)</fullName>
    </submittedName>
</protein>
<evidence type="ECO:0000256" key="1">
    <source>
        <dbReference type="SAM" id="SignalP"/>
    </source>
</evidence>
<gene>
    <name evidence="2" type="ORF">F6453_0093</name>
</gene>
<feature type="signal peptide" evidence="1">
    <location>
        <begin position="1"/>
        <end position="23"/>
    </location>
</feature>
<keyword evidence="1" id="KW-0732">Signal</keyword>
<accession>A0A833JT64</accession>
<evidence type="ECO:0000313" key="3">
    <source>
        <dbReference type="Proteomes" id="UP000469950"/>
    </source>
</evidence>
<dbReference type="EMBL" id="WBMP01000001">
    <property type="protein sequence ID" value="KAE8547201.1"/>
    <property type="molecule type" value="Genomic_DNA"/>
</dbReference>
<reference evidence="2 3" key="1">
    <citation type="submission" date="2019-10" db="EMBL/GenBank/DDBJ databases">
        <title>Draft genome sequence of Marinobacter hydrocarbonoclasticus NCT7M from the microbiome of the marine copepod.</title>
        <authorList>
            <person name="Nuttall R."/>
            <person name="Sharma G."/>
            <person name="Moisander P."/>
        </authorList>
    </citation>
    <scope>NUCLEOTIDE SEQUENCE [LARGE SCALE GENOMIC DNA]</scope>
    <source>
        <strain evidence="2 3">NCT7M</strain>
    </source>
</reference>
<name>A0A833JT64_MARNT</name>
<sequence length="62" mass="6675">MNLLHTCRILLLLLLLCSQAAFARSATVVIGADQPIASQFQYWEDSDGLASLQDVLSLPAGD</sequence>
<proteinExistence type="predicted"/>
<organism evidence="2 3">
    <name type="scientific">Marinobacter nauticus</name>
    <name type="common">Marinobacter hydrocarbonoclasticus</name>
    <name type="synonym">Marinobacter aquaeolei</name>
    <dbReference type="NCBI Taxonomy" id="2743"/>
    <lineage>
        <taxon>Bacteria</taxon>
        <taxon>Pseudomonadati</taxon>
        <taxon>Pseudomonadota</taxon>
        <taxon>Gammaproteobacteria</taxon>
        <taxon>Pseudomonadales</taxon>
        <taxon>Marinobacteraceae</taxon>
        <taxon>Marinobacter</taxon>
    </lineage>
</organism>
<dbReference type="Proteomes" id="UP000469950">
    <property type="component" value="Unassembled WGS sequence"/>
</dbReference>
<comment type="caution">
    <text evidence="2">The sequence shown here is derived from an EMBL/GenBank/DDBJ whole genome shotgun (WGS) entry which is preliminary data.</text>
</comment>
<dbReference type="RefSeq" id="WP_226538070.1">
    <property type="nucleotide sequence ID" value="NZ_CAXEXJ010000006.1"/>
</dbReference>